<evidence type="ECO:0000313" key="2">
    <source>
        <dbReference type="EMBL" id="UOM51076.1"/>
    </source>
</evidence>
<reference evidence="3" key="1">
    <citation type="journal article" date="2024" name="J Bioinform Genom">
        <title>Complete genome sequence of the type strain bacterium Sphaerochaeta associata GLS2t (VKM B-2742)t.</title>
        <authorList>
            <person name="Troshina O.Y."/>
            <person name="Tepeeva A.N."/>
            <person name="Arzamasceva V.O."/>
            <person name="Whitman W.B."/>
            <person name="Varghese N."/>
            <person name="Shapiro N."/>
            <person name="Woyke T."/>
            <person name="Kripides N.C."/>
            <person name="Vasilenko O.V."/>
        </authorList>
    </citation>
    <scope>NUCLEOTIDE SEQUENCE [LARGE SCALE GENOMIC DNA]</scope>
    <source>
        <strain evidence="3">GLS2T</strain>
    </source>
</reference>
<feature type="signal peptide" evidence="1">
    <location>
        <begin position="1"/>
        <end position="20"/>
    </location>
</feature>
<organism evidence="2 3">
    <name type="scientific">Sphaerochaeta associata</name>
    <dbReference type="NCBI Taxonomy" id="1129264"/>
    <lineage>
        <taxon>Bacteria</taxon>
        <taxon>Pseudomonadati</taxon>
        <taxon>Spirochaetota</taxon>
        <taxon>Spirochaetia</taxon>
        <taxon>Spirochaetales</taxon>
        <taxon>Sphaerochaetaceae</taxon>
        <taxon>Sphaerochaeta</taxon>
    </lineage>
</organism>
<accession>A0ABY4D9X9</accession>
<feature type="chain" id="PRO_5045778674" description="DUF5723 domain-containing protein" evidence="1">
    <location>
        <begin position="21"/>
        <end position="394"/>
    </location>
</feature>
<proteinExistence type="predicted"/>
<sequence>MRKLVVAALILTLLLPSVLADQNETQENLYTLVVPTYYDMLFVTGSFGSGTAARLQIDLAPTAAFNFDVGAGANYDLFAQTVTTALSVDANLNSLFLGTSGIGLNVDADISYKSYTLQLGGMQGFYGFGVDPLEFDTSIELNFSPYASVGIGRIYDISRLKELQLMMRHLDIEPTAERLKQAAMVRYRRNEYLNRFTDYTTENYVAYYQHLADAFGASQKMLDFLYIDQAQAYQFDVGRYAGMQYGWELEARLRPTIDYRWYRLDPKTHFILNLDLMGRYAAFAMDEQLYYYARVLLSPGMLSDGSTSFIFTTNVLGQVRYLPPNVPWYVDGSLSIDFDTTQATRKFQLNLGGRFNYMIHPLFIAYAGLELAVNDSFTTQSLLAFTAGGTIRLR</sequence>
<name>A0ABY4D9X9_9SPIR</name>
<dbReference type="Proteomes" id="UP000829708">
    <property type="component" value="Chromosome"/>
</dbReference>
<evidence type="ECO:0008006" key="4">
    <source>
        <dbReference type="Google" id="ProtNLM"/>
    </source>
</evidence>
<evidence type="ECO:0000256" key="1">
    <source>
        <dbReference type="SAM" id="SignalP"/>
    </source>
</evidence>
<dbReference type="RefSeq" id="WP_244772452.1">
    <property type="nucleotide sequence ID" value="NZ_CP094929.1"/>
</dbReference>
<gene>
    <name evidence="2" type="ORF">MUG09_16080</name>
</gene>
<keyword evidence="1" id="KW-0732">Signal</keyword>
<protein>
    <recommendedName>
        <fullName evidence="4">DUF5723 domain-containing protein</fullName>
    </recommendedName>
</protein>
<evidence type="ECO:0000313" key="3">
    <source>
        <dbReference type="Proteomes" id="UP000829708"/>
    </source>
</evidence>
<dbReference type="EMBL" id="CP094929">
    <property type="protein sequence ID" value="UOM51076.1"/>
    <property type="molecule type" value="Genomic_DNA"/>
</dbReference>
<keyword evidence="3" id="KW-1185">Reference proteome</keyword>